<dbReference type="AlphaFoldDB" id="A0A2U9PQ04"/>
<proteinExistence type="predicted"/>
<evidence type="ECO:0000256" key="1">
    <source>
        <dbReference type="SAM" id="Coils"/>
    </source>
</evidence>
<dbReference type="Proteomes" id="UP000011200">
    <property type="component" value="Chromosome"/>
</dbReference>
<sequence length="45" mass="5523">MEFHELPLSWQAKIRKIRRENARYRMERVALRAELAQLQERLAQS</sequence>
<dbReference type="RefSeq" id="WP_003894288.1">
    <property type="nucleotide sequence ID" value="NZ_CP027541.1"/>
</dbReference>
<gene>
    <name evidence="2" type="ORF">D806_028760</name>
</gene>
<evidence type="ECO:0000313" key="2">
    <source>
        <dbReference type="EMBL" id="AWT53850.1"/>
    </source>
</evidence>
<name>A0A2U9PQ04_MYCSE</name>
<keyword evidence="1" id="KW-0175">Coiled coil</keyword>
<organism evidence="2 3">
    <name type="scientific">Mycolicibacterium smegmatis (strain MKD8)</name>
    <name type="common">Mycobacterium smegmatis</name>
    <dbReference type="NCBI Taxonomy" id="1214915"/>
    <lineage>
        <taxon>Bacteria</taxon>
        <taxon>Bacillati</taxon>
        <taxon>Actinomycetota</taxon>
        <taxon>Actinomycetes</taxon>
        <taxon>Mycobacteriales</taxon>
        <taxon>Mycobacteriaceae</taxon>
        <taxon>Mycolicibacterium</taxon>
    </lineage>
</organism>
<feature type="coiled-coil region" evidence="1">
    <location>
        <begin position="14"/>
        <end position="41"/>
    </location>
</feature>
<protein>
    <submittedName>
        <fullName evidence="2">Uncharacterized protein</fullName>
    </submittedName>
</protein>
<reference evidence="3" key="2">
    <citation type="submission" date="2018-03" db="EMBL/GenBank/DDBJ databases">
        <authorList>
            <person name="Derbyshire K."/>
            <person name="Gray T.A."/>
            <person name="Champion M."/>
        </authorList>
    </citation>
    <scope>NUCLEOTIDE SEQUENCE [LARGE SCALE GENOMIC DNA]</scope>
    <source>
        <strain evidence="3">MKD8</strain>
    </source>
</reference>
<reference evidence="2 3" key="1">
    <citation type="journal article" date="2013" name="Genome Announc.">
        <title>Draft genome sequence of MKD8, a conjugal recipient Mycobacterium smegmatis strain.</title>
        <authorList>
            <person name="Gray T.A."/>
            <person name="Palumbo M.J."/>
            <person name="Derbyshire K.M."/>
        </authorList>
    </citation>
    <scope>NUCLEOTIDE SEQUENCE [LARGE SCALE GENOMIC DNA]</scope>
    <source>
        <strain evidence="2 3">MKD8</strain>
    </source>
</reference>
<accession>A0A2U9PQ04</accession>
<dbReference type="EMBL" id="CP027541">
    <property type="protein sequence ID" value="AWT53850.1"/>
    <property type="molecule type" value="Genomic_DNA"/>
</dbReference>
<evidence type="ECO:0000313" key="3">
    <source>
        <dbReference type="Proteomes" id="UP000011200"/>
    </source>
</evidence>